<dbReference type="Pfam" id="PF00005">
    <property type="entry name" value="ABC_tran"/>
    <property type="match status" value="1"/>
</dbReference>
<name>A0A7W4UWA3_LEIAQ</name>
<evidence type="ECO:0000259" key="3">
    <source>
        <dbReference type="PROSITE" id="PS50893"/>
    </source>
</evidence>
<evidence type="ECO:0000313" key="5">
    <source>
        <dbReference type="Proteomes" id="UP000538196"/>
    </source>
</evidence>
<dbReference type="SMART" id="SM00382">
    <property type="entry name" value="AAA"/>
    <property type="match status" value="1"/>
</dbReference>
<keyword evidence="2 4" id="KW-0067">ATP-binding</keyword>
<dbReference type="AlphaFoldDB" id="A0A7W4UWA3"/>
<evidence type="ECO:0000256" key="1">
    <source>
        <dbReference type="ARBA" id="ARBA00022741"/>
    </source>
</evidence>
<comment type="caution">
    <text evidence="4">The sequence shown here is derived from an EMBL/GenBank/DDBJ whole genome shotgun (WGS) entry which is preliminary data.</text>
</comment>
<dbReference type="PANTHER" id="PTHR43790">
    <property type="entry name" value="CARBOHYDRATE TRANSPORT ATP-BINDING PROTEIN MG119-RELATED"/>
    <property type="match status" value="1"/>
</dbReference>
<dbReference type="InterPro" id="IPR003593">
    <property type="entry name" value="AAA+_ATPase"/>
</dbReference>
<accession>A0A7W4UWA3</accession>
<keyword evidence="5" id="KW-1185">Reference proteome</keyword>
<feature type="domain" description="ABC transporter" evidence="3">
    <location>
        <begin position="19"/>
        <end position="254"/>
    </location>
</feature>
<dbReference type="InterPro" id="IPR027417">
    <property type="entry name" value="P-loop_NTPase"/>
</dbReference>
<reference evidence="4 5" key="1">
    <citation type="submission" date="2020-08" db="EMBL/GenBank/DDBJ databases">
        <title>Sequencing the genomes of 1000 actinobacteria strains.</title>
        <authorList>
            <person name="Klenk H.-P."/>
        </authorList>
    </citation>
    <scope>NUCLEOTIDE SEQUENCE [LARGE SCALE GENOMIC DNA]</scope>
    <source>
        <strain evidence="4 5">DSM 20146</strain>
    </source>
</reference>
<dbReference type="Gene3D" id="3.40.50.300">
    <property type="entry name" value="P-loop containing nucleotide triphosphate hydrolases"/>
    <property type="match status" value="1"/>
</dbReference>
<dbReference type="InterPro" id="IPR050107">
    <property type="entry name" value="ABC_carbohydrate_import_ATPase"/>
</dbReference>
<protein>
    <submittedName>
        <fullName evidence="4">D-xylose transport system ATP-binding protein</fullName>
    </submittedName>
</protein>
<dbReference type="PROSITE" id="PS50893">
    <property type="entry name" value="ABC_TRANSPORTER_2"/>
    <property type="match status" value="1"/>
</dbReference>
<dbReference type="SUPFAM" id="SSF52540">
    <property type="entry name" value="P-loop containing nucleoside triphosphate hydrolases"/>
    <property type="match status" value="1"/>
</dbReference>
<dbReference type="EMBL" id="JACHVP010000002">
    <property type="protein sequence ID" value="MBB2967395.1"/>
    <property type="molecule type" value="Genomic_DNA"/>
</dbReference>
<proteinExistence type="predicted"/>
<evidence type="ECO:0000256" key="2">
    <source>
        <dbReference type="ARBA" id="ARBA00022840"/>
    </source>
</evidence>
<dbReference type="Proteomes" id="UP000538196">
    <property type="component" value="Unassembled WGS sequence"/>
</dbReference>
<dbReference type="PANTHER" id="PTHR43790:SF8">
    <property type="entry name" value="SUGAR ABC TRANSPORTER ATP-BINDING PROTEIN"/>
    <property type="match status" value="1"/>
</dbReference>
<dbReference type="GO" id="GO:0005524">
    <property type="term" value="F:ATP binding"/>
    <property type="evidence" value="ECO:0007669"/>
    <property type="project" value="UniProtKB-KW"/>
</dbReference>
<dbReference type="CDD" id="cd03216">
    <property type="entry name" value="ABC_Carb_Monos_I"/>
    <property type="match status" value="1"/>
</dbReference>
<dbReference type="InterPro" id="IPR003439">
    <property type="entry name" value="ABC_transporter-like_ATP-bd"/>
</dbReference>
<dbReference type="GO" id="GO:0016887">
    <property type="term" value="F:ATP hydrolysis activity"/>
    <property type="evidence" value="ECO:0007669"/>
    <property type="project" value="InterPro"/>
</dbReference>
<evidence type="ECO:0000313" key="4">
    <source>
        <dbReference type="EMBL" id="MBB2967395.1"/>
    </source>
</evidence>
<organism evidence="4 5">
    <name type="scientific">Leifsonia aquatica</name>
    <name type="common">Corynebacterium aquaticum</name>
    <dbReference type="NCBI Taxonomy" id="144185"/>
    <lineage>
        <taxon>Bacteria</taxon>
        <taxon>Bacillati</taxon>
        <taxon>Actinomycetota</taxon>
        <taxon>Actinomycetes</taxon>
        <taxon>Micrococcales</taxon>
        <taxon>Microbacteriaceae</taxon>
        <taxon>Leifsonia</taxon>
    </lineage>
</organism>
<gene>
    <name evidence="4" type="ORF">FHX33_002158</name>
</gene>
<keyword evidence="1" id="KW-0547">Nucleotide-binding</keyword>
<sequence>MTMETAIAEEERTERRPVLSLSGVSKGFGAVQALTDISLDVYPGEVVALVGDNGAGKSTLVKILAGVHPQDSGTITFDGQEVSIPSPSASRELGIATVFQDLALCDNLDVVSNLFLGREITHGTLDEEEMEKRSWSLLRQLSARIPSVRIAVASLSGGQRQTVAIARSLIGDPRVVILDEPTAALGVAQTAEVLNLIERLRERGLGVLLISHNMADVQAVADRVAVLRLGRNNGDFHVADVSYEEIISAITGATDNVVSRRAGRGSDADAVLGTSEGKADA</sequence>